<dbReference type="PANTHER" id="PTHR47396">
    <property type="entry name" value="TYPE I RESTRICTION ENZYME ECOKI R PROTEIN"/>
    <property type="match status" value="1"/>
</dbReference>
<dbReference type="Pfam" id="PF04851">
    <property type="entry name" value="ResIII"/>
    <property type="match status" value="1"/>
</dbReference>
<dbReference type="Proteomes" id="UP000002791">
    <property type="component" value="Chromosome"/>
</dbReference>
<dbReference type="InterPro" id="IPR029464">
    <property type="entry name" value="HSDR_N"/>
</dbReference>
<dbReference type="REBASE" id="88885">
    <property type="entry name" value="Scy44106ORF4904P"/>
</dbReference>
<feature type="domain" description="Helicase C-terminal" evidence="3">
    <location>
        <begin position="604"/>
        <end position="769"/>
    </location>
</feature>
<feature type="coiled-coil region" evidence="1">
    <location>
        <begin position="150"/>
        <end position="201"/>
    </location>
</feature>
<proteinExistence type="predicted"/>
<dbReference type="AlphaFoldDB" id="H5XN65"/>
<keyword evidence="1" id="KW-0175">Coiled coil</keyword>
<dbReference type="HOGENOM" id="CLU_009326_0_0_11"/>
<dbReference type="InterPro" id="IPR014001">
    <property type="entry name" value="Helicase_ATP-bd"/>
</dbReference>
<dbReference type="EMBL" id="CM001440">
    <property type="protein sequence ID" value="EHR63698.1"/>
    <property type="molecule type" value="Genomic_DNA"/>
</dbReference>
<dbReference type="eggNOG" id="COG4096">
    <property type="taxonomic scope" value="Bacteria"/>
</dbReference>
<dbReference type="InterPro" id="IPR027417">
    <property type="entry name" value="P-loop_NTPase"/>
</dbReference>
<accession>H5XN65</accession>
<dbReference type="GO" id="GO:0005829">
    <property type="term" value="C:cytosol"/>
    <property type="evidence" value="ECO:0007669"/>
    <property type="project" value="TreeGrafter"/>
</dbReference>
<dbReference type="SMART" id="SM00487">
    <property type="entry name" value="DEXDc"/>
    <property type="match status" value="1"/>
</dbReference>
<dbReference type="PANTHER" id="PTHR47396:SF1">
    <property type="entry name" value="ATP-DEPENDENT HELICASE IRC3-RELATED"/>
    <property type="match status" value="1"/>
</dbReference>
<organism evidence="4 5">
    <name type="scientific">Saccharomonospora cyanea NA-134</name>
    <dbReference type="NCBI Taxonomy" id="882082"/>
    <lineage>
        <taxon>Bacteria</taxon>
        <taxon>Bacillati</taxon>
        <taxon>Actinomycetota</taxon>
        <taxon>Actinomycetes</taxon>
        <taxon>Pseudonocardiales</taxon>
        <taxon>Pseudonocardiaceae</taxon>
        <taxon>Saccharomonospora</taxon>
    </lineage>
</organism>
<name>H5XN65_9PSEU</name>
<dbReference type="RefSeq" id="WP_005460154.1">
    <property type="nucleotide sequence ID" value="NZ_CM001440.1"/>
</dbReference>
<keyword evidence="4" id="KW-0067">ATP-binding</keyword>
<evidence type="ECO:0000256" key="1">
    <source>
        <dbReference type="SAM" id="Coils"/>
    </source>
</evidence>
<dbReference type="GO" id="GO:0006304">
    <property type="term" value="P:DNA modification"/>
    <property type="evidence" value="ECO:0007669"/>
    <property type="project" value="InterPro"/>
</dbReference>
<dbReference type="Pfam" id="PF08463">
    <property type="entry name" value="EcoEI_R_C"/>
    <property type="match status" value="1"/>
</dbReference>
<dbReference type="Gene3D" id="3.90.1570.30">
    <property type="match status" value="1"/>
</dbReference>
<sequence>MQSNFGFLRVDWPELFEDANRAEWLAFLDPRTSCFYARRTLEHVVLWLYEAERSLGRPYRNDLKARLHESAFLDLVGTEMQAKMNLIRVQGNNAVHGKRPVRQGDSTAVVRELFQVAVWLGRNYARHADSRPAAGIMFDLGLLPKPGAVREQAKKTRDELKRLEAELQAKDEALAEERRKSGDLDAQIAQLRAEVAEAKRANQARPDEHDYDEAATRDHYIDLLLREAGWPLDQPQDREYEVTGMPTRTGGGYIDYVLWDDDGKPLAVVEAKRARRDPEEGKHQAKLYADCLEERFGQRPLIYYTNGFRHHFWDDKRYPTREVQGFHTKDELRLTIQRRTSRRPLAEATINRDIVDRDYQHCAIRRINERFEKENQRKALVVMATGAGKTRTTVALVDVLLRCNWVKRVLFLADRTALVKQATNVFKAHLPESAPVNLLEEKEDTGARVYVSTYQTMLGMLNADEGDERRFSIGYFDLVIIDEAHRSVYRKYKSIFSYFDSLLVGLTATPRDEIDRDTYGLFNLERGVPTDAYPLERAIKEKWLVPYRVIEVPLKIQTRGLRYSELSEEEKAHWDELEWDPDGDAKPTEIRGEEVGTWVFNRDTVDKMLEMVMTCGLTVAGGDRLGKTIIFAKNQKHANFIAERFDAIYPEHSGKFAQVITNNVKHAQSIIDDFSTPDREPHIAISVDMLDTGIDVPEVVNLVFFKTVHSRTKFWQMIGRGTRLAPDLFAPGQAKTEFYIFDFCRNFEFFDMNPQLSEPRVPVPLSQKLFQARLELLAAIDSDGDPDDEPLRRDVADLLHRIVRGMNVGNIEVRPHRRWVERYADRAAWDSLGAQAHADIAEHLSGLPSAERDDDEQAKRFDYLTLRLQLCVLRAEPGFERLRDTVWEIAESLLTRTNIPAVKQQAELLESLTDERWWINVTPAMLEEVRRRVRGLVKLIDRTNRNPVYSDFIDEYGEVVERPYERSDAGAQVDMERFHAKVRDFLHRHDDNLALQKLRRNRPLTETDLSELEHLLVESGEFDEAALRRSIEEARGLGAFIRSLVGLERESVVEALSEFLDATTFSSKQIDFVKLIVDHLTHNGMMEPSALYDPPFVDHAPSGPEVLFPSERLNQLHVRLAEINARASAS</sequence>
<dbReference type="Gene3D" id="3.40.50.300">
    <property type="entry name" value="P-loop containing nucleotide triphosphate hydrolases"/>
    <property type="match status" value="2"/>
</dbReference>
<dbReference type="InterPro" id="IPR013670">
    <property type="entry name" value="EcoEI_R_C_dom"/>
</dbReference>
<evidence type="ECO:0000313" key="5">
    <source>
        <dbReference type="Proteomes" id="UP000002791"/>
    </source>
</evidence>
<dbReference type="InterPro" id="IPR001650">
    <property type="entry name" value="Helicase_C-like"/>
</dbReference>
<dbReference type="GO" id="GO:0004386">
    <property type="term" value="F:helicase activity"/>
    <property type="evidence" value="ECO:0007669"/>
    <property type="project" value="UniProtKB-KW"/>
</dbReference>
<dbReference type="Pfam" id="PF00271">
    <property type="entry name" value="Helicase_C"/>
    <property type="match status" value="1"/>
</dbReference>
<dbReference type="Pfam" id="PF13588">
    <property type="entry name" value="HSDR_N_2"/>
    <property type="match status" value="1"/>
</dbReference>
<protein>
    <submittedName>
        <fullName evidence="4">Helicase, type I site-specific restriction-modification system restriction subunit</fullName>
    </submittedName>
</protein>
<keyword evidence="4" id="KW-0547">Nucleotide-binding</keyword>
<dbReference type="STRING" id="882082.SaccyDRAFT_4902"/>
<dbReference type="Pfam" id="PF13643">
    <property type="entry name" value="DUF4145"/>
    <property type="match status" value="1"/>
</dbReference>
<dbReference type="CDD" id="cd18032">
    <property type="entry name" value="DEXHc_RE_I_III_res"/>
    <property type="match status" value="1"/>
</dbReference>
<dbReference type="SUPFAM" id="SSF52540">
    <property type="entry name" value="P-loop containing nucleoside triphosphate hydrolases"/>
    <property type="match status" value="2"/>
</dbReference>
<dbReference type="GO" id="GO:0016787">
    <property type="term" value="F:hydrolase activity"/>
    <property type="evidence" value="ECO:0007669"/>
    <property type="project" value="InterPro"/>
</dbReference>
<dbReference type="GO" id="GO:0005524">
    <property type="term" value="F:ATP binding"/>
    <property type="evidence" value="ECO:0007669"/>
    <property type="project" value="InterPro"/>
</dbReference>
<evidence type="ECO:0000313" key="4">
    <source>
        <dbReference type="EMBL" id="EHR63698.1"/>
    </source>
</evidence>
<keyword evidence="4" id="KW-0347">Helicase</keyword>
<feature type="domain" description="Helicase ATP-binding" evidence="2">
    <location>
        <begin position="370"/>
        <end position="528"/>
    </location>
</feature>
<keyword evidence="4" id="KW-0378">Hydrolase</keyword>
<evidence type="ECO:0000259" key="3">
    <source>
        <dbReference type="PROSITE" id="PS51194"/>
    </source>
</evidence>
<gene>
    <name evidence="4" type="ORF">SaccyDRAFT_4902</name>
</gene>
<dbReference type="GO" id="GO:0003677">
    <property type="term" value="F:DNA binding"/>
    <property type="evidence" value="ECO:0007669"/>
    <property type="project" value="InterPro"/>
</dbReference>
<keyword evidence="5" id="KW-1185">Reference proteome</keyword>
<dbReference type="CDD" id="cd18799">
    <property type="entry name" value="SF2_C_EcoAI-like"/>
    <property type="match status" value="1"/>
</dbReference>
<dbReference type="InterPro" id="IPR050742">
    <property type="entry name" value="Helicase_Restrict-Modif_Enz"/>
</dbReference>
<evidence type="ECO:0000259" key="2">
    <source>
        <dbReference type="PROSITE" id="PS51192"/>
    </source>
</evidence>
<dbReference type="PROSITE" id="PS51192">
    <property type="entry name" value="HELICASE_ATP_BIND_1"/>
    <property type="match status" value="1"/>
</dbReference>
<reference evidence="4 5" key="1">
    <citation type="submission" date="2011-11" db="EMBL/GenBank/DDBJ databases">
        <title>The Noncontiguous Finished sequence of Saccharomonospora cyanea NA-134.</title>
        <authorList>
            <consortium name="US DOE Joint Genome Institute"/>
            <person name="Lucas S."/>
            <person name="Han J."/>
            <person name="Lapidus A."/>
            <person name="Cheng J.-F."/>
            <person name="Goodwin L."/>
            <person name="Pitluck S."/>
            <person name="Peters L."/>
            <person name="Ovchinnikova G."/>
            <person name="Lu M."/>
            <person name="Detter J.C."/>
            <person name="Han C."/>
            <person name="Tapia R."/>
            <person name="Land M."/>
            <person name="Hauser L."/>
            <person name="Kyrpides N."/>
            <person name="Ivanova N."/>
            <person name="Pagani I."/>
            <person name="Brambilla E.-M."/>
            <person name="Klenk H.-P."/>
            <person name="Woyke T."/>
        </authorList>
    </citation>
    <scope>NUCLEOTIDE SEQUENCE [LARGE SCALE GENOMIC DNA]</scope>
    <source>
        <strain evidence="4 5">NA-134</strain>
    </source>
</reference>
<dbReference type="InterPro" id="IPR006935">
    <property type="entry name" value="Helicase/UvrB_N"/>
</dbReference>
<dbReference type="PROSITE" id="PS51194">
    <property type="entry name" value="HELICASE_CTER"/>
    <property type="match status" value="1"/>
</dbReference>
<dbReference type="InterPro" id="IPR025285">
    <property type="entry name" value="DUF4145"/>
</dbReference>
<dbReference type="OrthoDB" id="9776021at2"/>